<dbReference type="AlphaFoldDB" id="A0A428NHA5"/>
<dbReference type="CDD" id="cd02440">
    <property type="entry name" value="AdoMet_MTases"/>
    <property type="match status" value="1"/>
</dbReference>
<sequence length="272" mass="30314">MGLFPTSGYMAMAIQAAMEINGSRPVRLIEIRDFAIPSALTIEENNQMRVSSTAGLHATHVQAFPNASKEILYENKEGKHLTAQREWLDHTEELILEYKHRYPEQADIKLIHAVAENLVGVMASDTQLLEVMLVDNMLSNLYIISASEHVEIGAGTGATTHSVLHAIRGDYGRSTYTDISARFIEAAKKLFKAHSKRLDYKAINIENDPVGQGIPSGGQDIVLTAYVLHATRNLKETMANVRKSLKSCRYLIMVEVMGHYLQMMFLMGRLPG</sequence>
<organism evidence="2 3">
    <name type="scientific">Fusarium duplospermum</name>
    <dbReference type="NCBI Taxonomy" id="1325734"/>
    <lineage>
        <taxon>Eukaryota</taxon>
        <taxon>Fungi</taxon>
        <taxon>Dikarya</taxon>
        <taxon>Ascomycota</taxon>
        <taxon>Pezizomycotina</taxon>
        <taxon>Sordariomycetes</taxon>
        <taxon>Hypocreomycetidae</taxon>
        <taxon>Hypocreales</taxon>
        <taxon>Nectriaceae</taxon>
        <taxon>Fusarium</taxon>
        <taxon>Fusarium solani species complex</taxon>
    </lineage>
</organism>
<dbReference type="STRING" id="1325734.A0A428NHA5"/>
<proteinExistence type="predicted"/>
<feature type="domain" description="Methyltransferase type 12" evidence="1">
    <location>
        <begin position="150"/>
        <end position="246"/>
    </location>
</feature>
<dbReference type="SUPFAM" id="SSF53335">
    <property type="entry name" value="S-adenosyl-L-methionine-dependent methyltransferases"/>
    <property type="match status" value="1"/>
</dbReference>
<accession>A0A428NHA5</accession>
<dbReference type="InterPro" id="IPR013217">
    <property type="entry name" value="Methyltransf_12"/>
</dbReference>
<dbReference type="Proteomes" id="UP000288168">
    <property type="component" value="Unassembled WGS sequence"/>
</dbReference>
<evidence type="ECO:0000259" key="1">
    <source>
        <dbReference type="Pfam" id="PF08242"/>
    </source>
</evidence>
<protein>
    <recommendedName>
        <fullName evidence="1">Methyltransferase type 12 domain-containing protein</fullName>
    </recommendedName>
</protein>
<dbReference type="OrthoDB" id="416786at2759"/>
<comment type="caution">
    <text evidence="2">The sequence shown here is derived from an EMBL/GenBank/DDBJ whole genome shotgun (WGS) entry which is preliminary data.</text>
</comment>
<reference evidence="2 3" key="1">
    <citation type="submission" date="2017-06" db="EMBL/GenBank/DDBJ databases">
        <title>Comparative genomic analysis of Ambrosia Fusariam Clade fungi.</title>
        <authorList>
            <person name="Stajich J.E."/>
            <person name="Carrillo J."/>
            <person name="Kijimoto T."/>
            <person name="Eskalen A."/>
            <person name="O'Donnell K."/>
            <person name="Kasson M."/>
        </authorList>
    </citation>
    <scope>NUCLEOTIDE SEQUENCE [LARGE SCALE GENOMIC DNA]</scope>
    <source>
        <strain evidence="2 3">NRRL62584</strain>
    </source>
</reference>
<name>A0A428NHA5_9HYPO</name>
<dbReference type="Gene3D" id="3.40.50.150">
    <property type="entry name" value="Vaccinia Virus protein VP39"/>
    <property type="match status" value="1"/>
</dbReference>
<evidence type="ECO:0000313" key="2">
    <source>
        <dbReference type="EMBL" id="RSL40110.1"/>
    </source>
</evidence>
<gene>
    <name evidence="2" type="ORF">CEP54_016190</name>
</gene>
<dbReference type="InterPro" id="IPR029063">
    <property type="entry name" value="SAM-dependent_MTases_sf"/>
</dbReference>
<keyword evidence="3" id="KW-1185">Reference proteome</keyword>
<evidence type="ECO:0000313" key="3">
    <source>
        <dbReference type="Proteomes" id="UP000288168"/>
    </source>
</evidence>
<dbReference type="Pfam" id="PF08242">
    <property type="entry name" value="Methyltransf_12"/>
    <property type="match status" value="1"/>
</dbReference>
<dbReference type="EMBL" id="NKCI01000537">
    <property type="protein sequence ID" value="RSL40110.1"/>
    <property type="molecule type" value="Genomic_DNA"/>
</dbReference>